<dbReference type="InterPro" id="IPR013328">
    <property type="entry name" value="6PGD_dom2"/>
</dbReference>
<organism evidence="6 7">
    <name type="scientific">Dethiosulfatarculus sandiegensis</name>
    <dbReference type="NCBI Taxonomy" id="1429043"/>
    <lineage>
        <taxon>Bacteria</taxon>
        <taxon>Pseudomonadati</taxon>
        <taxon>Thermodesulfobacteriota</taxon>
        <taxon>Desulfarculia</taxon>
        <taxon>Desulfarculales</taxon>
        <taxon>Desulfarculaceae</taxon>
        <taxon>Dethiosulfatarculus</taxon>
    </lineage>
</organism>
<keyword evidence="1 6" id="KW-0560">Oxidoreductase</keyword>
<dbReference type="InterPro" id="IPR022694">
    <property type="entry name" value="3-OHacyl-CoA_DH"/>
</dbReference>
<feature type="binding site" evidence="3">
    <location>
        <position position="95"/>
    </location>
    <ligand>
        <name>NAD(+)</name>
        <dbReference type="ChEBI" id="CHEBI:57540"/>
    </ligand>
</feature>
<dbReference type="Gene3D" id="1.10.1040.10">
    <property type="entry name" value="N-(1-d-carboxylethyl)-l-norvaline Dehydrogenase, domain 2"/>
    <property type="match status" value="1"/>
</dbReference>
<dbReference type="EC" id="1.1.1.157" evidence="6"/>
<sequence>MKTIGVVGAGTMGNGIAQLASQIGANVIMRDIKEEFVERGLASINKFLSKGVERGKVTEEQKQDVLSRIKGTTEVSDLAEADFIVEAVIEDLDLKKKVFSELDEVCRPEVILATNTSSMSITLIAAATKRPEKVVGMHFFNPVPLMKLVEIIRGYATSDEAVKVTSELAQKMGKETVEVKVDSPGFIVNRLMIPHMLEAVKLVEEGVASREDVDKALKLGLNYPMGPFELMDFTGIDICKFVADYFYDELNKELKWVSPTLLKNTVRSGNLGRKTGKGWYDYKK</sequence>
<dbReference type="PATRIC" id="fig|1429043.3.peg.473"/>
<dbReference type="NCBIfam" id="NF005875">
    <property type="entry name" value="PRK07819.1"/>
    <property type="match status" value="1"/>
</dbReference>
<dbReference type="InParanoid" id="A0A0D2HZ82"/>
<reference evidence="6 7" key="1">
    <citation type="submission" date="2013-11" db="EMBL/GenBank/DDBJ databases">
        <title>Metagenomic analysis of a methanogenic consortium involved in long chain n-alkane degradation.</title>
        <authorList>
            <person name="Davidova I.A."/>
            <person name="Callaghan A.V."/>
            <person name="Wawrik B."/>
            <person name="Pruitt S."/>
            <person name="Marks C."/>
            <person name="Duncan K.E."/>
            <person name="Suflita J.M."/>
        </authorList>
    </citation>
    <scope>NUCLEOTIDE SEQUENCE [LARGE SCALE GENOMIC DNA]</scope>
    <source>
        <strain evidence="6 7">SPR</strain>
    </source>
</reference>
<dbReference type="FunFam" id="3.40.50.720:FF:000009">
    <property type="entry name" value="Fatty oxidation complex, alpha subunit"/>
    <property type="match status" value="1"/>
</dbReference>
<accession>A0A0D2HZ82</accession>
<dbReference type="Pfam" id="PF02737">
    <property type="entry name" value="3HCDH_N"/>
    <property type="match status" value="1"/>
</dbReference>
<dbReference type="InterPro" id="IPR008927">
    <property type="entry name" value="6-PGluconate_DH-like_C_sf"/>
</dbReference>
<dbReference type="GO" id="GO:0006631">
    <property type="term" value="P:fatty acid metabolic process"/>
    <property type="evidence" value="ECO:0007669"/>
    <property type="project" value="InterPro"/>
</dbReference>
<feature type="binding site" evidence="3">
    <location>
        <begin position="8"/>
        <end position="13"/>
    </location>
    <ligand>
        <name>NAD(+)</name>
        <dbReference type="ChEBI" id="CHEBI:57540"/>
    </ligand>
</feature>
<feature type="binding site" evidence="3">
    <location>
        <position position="31"/>
    </location>
    <ligand>
        <name>NAD(+)</name>
        <dbReference type="ChEBI" id="CHEBI:57540"/>
    </ligand>
</feature>
<dbReference type="PIRSF" id="PIRSF000105">
    <property type="entry name" value="HCDH"/>
    <property type="match status" value="1"/>
</dbReference>
<dbReference type="AlphaFoldDB" id="A0A0D2HZ82"/>
<feature type="domain" description="3-hydroxyacyl-CoA dehydrogenase NAD binding" evidence="5">
    <location>
        <begin position="3"/>
        <end position="180"/>
    </location>
</feature>
<evidence type="ECO:0000256" key="1">
    <source>
        <dbReference type="ARBA" id="ARBA00023002"/>
    </source>
</evidence>
<dbReference type="GO" id="GO:0008691">
    <property type="term" value="F:3-hydroxybutyryl-CoA dehydrogenase activity"/>
    <property type="evidence" value="ECO:0007669"/>
    <property type="project" value="UniProtKB-EC"/>
</dbReference>
<feature type="binding site" evidence="3">
    <location>
        <position position="141"/>
    </location>
    <ligand>
        <name>NAD(+)</name>
        <dbReference type="ChEBI" id="CHEBI:57540"/>
    </ligand>
</feature>
<dbReference type="InterPro" id="IPR036291">
    <property type="entry name" value="NAD(P)-bd_dom_sf"/>
</dbReference>
<dbReference type="InterPro" id="IPR006176">
    <property type="entry name" value="3-OHacyl-CoA_DH_NAD-bd"/>
</dbReference>
<feature type="binding site" evidence="3">
    <location>
        <position position="274"/>
    </location>
    <ligand>
        <name>NAD(+)</name>
        <dbReference type="ChEBI" id="CHEBI:57540"/>
    </ligand>
</feature>
<dbReference type="PANTHER" id="PTHR48075">
    <property type="entry name" value="3-HYDROXYACYL-COA DEHYDROGENASE FAMILY PROTEIN"/>
    <property type="match status" value="1"/>
</dbReference>
<comment type="caution">
    <text evidence="6">The sequence shown here is derived from an EMBL/GenBank/DDBJ whole genome shotgun (WGS) entry which is preliminary data.</text>
</comment>
<dbReference type="STRING" id="1429043.X474_02250"/>
<evidence type="ECO:0000313" key="7">
    <source>
        <dbReference type="Proteomes" id="UP000032233"/>
    </source>
</evidence>
<evidence type="ECO:0000256" key="3">
    <source>
        <dbReference type="PIRSR" id="PIRSR000105-2"/>
    </source>
</evidence>
<gene>
    <name evidence="6" type="ORF">X474_02250</name>
</gene>
<dbReference type="SUPFAM" id="SSF51735">
    <property type="entry name" value="NAD(P)-binding Rossmann-fold domains"/>
    <property type="match status" value="1"/>
</dbReference>
<dbReference type="EMBL" id="AZAC01000002">
    <property type="protein sequence ID" value="KIX15553.1"/>
    <property type="molecule type" value="Genomic_DNA"/>
</dbReference>
<dbReference type="Gene3D" id="3.40.50.720">
    <property type="entry name" value="NAD(P)-binding Rossmann-like Domain"/>
    <property type="match status" value="1"/>
</dbReference>
<dbReference type="SUPFAM" id="SSF48179">
    <property type="entry name" value="6-phosphogluconate dehydrogenase C-terminal domain-like"/>
    <property type="match status" value="1"/>
</dbReference>
<dbReference type="InterPro" id="IPR006108">
    <property type="entry name" value="3HC_DH_C"/>
</dbReference>
<evidence type="ECO:0000256" key="2">
    <source>
        <dbReference type="PIRSR" id="PIRSR000105-1"/>
    </source>
</evidence>
<keyword evidence="3" id="KW-0520">NAD</keyword>
<proteinExistence type="predicted"/>
<keyword evidence="7" id="KW-1185">Reference proteome</keyword>
<evidence type="ECO:0000259" key="5">
    <source>
        <dbReference type="Pfam" id="PF02737"/>
    </source>
</evidence>
<dbReference type="Proteomes" id="UP000032233">
    <property type="component" value="Unassembled WGS sequence"/>
</dbReference>
<evidence type="ECO:0000259" key="4">
    <source>
        <dbReference type="Pfam" id="PF00725"/>
    </source>
</evidence>
<evidence type="ECO:0000313" key="6">
    <source>
        <dbReference type="EMBL" id="KIX15553.1"/>
    </source>
</evidence>
<dbReference type="Pfam" id="PF00725">
    <property type="entry name" value="3HCDH"/>
    <property type="match status" value="1"/>
</dbReference>
<dbReference type="GO" id="GO:0070403">
    <property type="term" value="F:NAD+ binding"/>
    <property type="evidence" value="ECO:0007669"/>
    <property type="project" value="InterPro"/>
</dbReference>
<dbReference type="FunCoup" id="A0A0D2HZ82">
    <property type="interactions" value="329"/>
</dbReference>
<name>A0A0D2HZ82_9BACT</name>
<feature type="site" description="Important for catalytic activity" evidence="2">
    <location>
        <position position="138"/>
    </location>
</feature>
<feature type="domain" description="3-hydroxyacyl-CoA dehydrogenase C-terminal" evidence="4">
    <location>
        <begin position="185"/>
        <end position="282"/>
    </location>
</feature>
<feature type="binding site" evidence="3">
    <location>
        <position position="117"/>
    </location>
    <ligand>
        <name>NAD(+)</name>
        <dbReference type="ChEBI" id="CHEBI:57540"/>
    </ligand>
</feature>
<protein>
    <submittedName>
        <fullName evidence="6">3-hydroxybutyryl-CoA dehydrogenase</fullName>
        <ecNumber evidence="6">1.1.1.157</ecNumber>
    </submittedName>
</protein>
<feature type="binding site" evidence="3">
    <location>
        <position position="90"/>
    </location>
    <ligand>
        <name>NAD(+)</name>
        <dbReference type="ChEBI" id="CHEBI:57540"/>
    </ligand>
</feature>
<dbReference type="PANTHER" id="PTHR48075:SF5">
    <property type="entry name" value="3-HYDROXYBUTYRYL-COA DEHYDROGENASE"/>
    <property type="match status" value="1"/>
</dbReference>